<dbReference type="Proteomes" id="UP000243876">
    <property type="component" value="Unassembled WGS sequence"/>
</dbReference>
<evidence type="ECO:0000259" key="8">
    <source>
        <dbReference type="Pfam" id="PF04082"/>
    </source>
</evidence>
<dbReference type="PANTHER" id="PTHR40626:SF11">
    <property type="entry name" value="ZINC FINGER PROTEIN YPR022C"/>
    <property type="match status" value="1"/>
</dbReference>
<proteinExistence type="predicted"/>
<dbReference type="InterPro" id="IPR051059">
    <property type="entry name" value="VerF-like"/>
</dbReference>
<evidence type="ECO:0000256" key="7">
    <source>
        <dbReference type="SAM" id="MobiDB-lite"/>
    </source>
</evidence>
<gene>
    <name evidence="9" type="primary">SPOSA6832_01007</name>
</gene>
<evidence type="ECO:0000256" key="3">
    <source>
        <dbReference type="ARBA" id="ARBA00022737"/>
    </source>
</evidence>
<dbReference type="GO" id="GO:0000785">
    <property type="term" value="C:chromatin"/>
    <property type="evidence" value="ECO:0007669"/>
    <property type="project" value="TreeGrafter"/>
</dbReference>
<keyword evidence="2" id="KW-0479">Metal-binding</keyword>
<keyword evidence="3" id="KW-0677">Repeat</keyword>
<dbReference type="EMBL" id="CENE01000003">
    <property type="protein sequence ID" value="CEQ39482.1"/>
    <property type="molecule type" value="Genomic_DNA"/>
</dbReference>
<evidence type="ECO:0000313" key="10">
    <source>
        <dbReference type="Proteomes" id="UP000243876"/>
    </source>
</evidence>
<feature type="region of interest" description="Disordered" evidence="7">
    <location>
        <begin position="1"/>
        <end position="75"/>
    </location>
</feature>
<protein>
    <submittedName>
        <fullName evidence="9">SPOSA6832_01007-mRNA-1:cds</fullName>
    </submittedName>
</protein>
<organism evidence="9 10">
    <name type="scientific">Sporidiobolus salmonicolor</name>
    <name type="common">Yeast-like fungus</name>
    <name type="synonym">Sporobolomyces salmonicolor</name>
    <dbReference type="NCBI Taxonomy" id="5005"/>
    <lineage>
        <taxon>Eukaryota</taxon>
        <taxon>Fungi</taxon>
        <taxon>Dikarya</taxon>
        <taxon>Basidiomycota</taxon>
        <taxon>Pucciniomycotina</taxon>
        <taxon>Microbotryomycetes</taxon>
        <taxon>Sporidiobolales</taxon>
        <taxon>Sporidiobolaceae</taxon>
        <taxon>Sporobolomyces</taxon>
    </lineage>
</organism>
<evidence type="ECO:0000256" key="6">
    <source>
        <dbReference type="ARBA" id="ARBA00023242"/>
    </source>
</evidence>
<dbReference type="GO" id="GO:0005634">
    <property type="term" value="C:nucleus"/>
    <property type="evidence" value="ECO:0007669"/>
    <property type="project" value="UniProtKB-SubCell"/>
</dbReference>
<dbReference type="GO" id="GO:0006351">
    <property type="term" value="P:DNA-templated transcription"/>
    <property type="evidence" value="ECO:0007669"/>
    <property type="project" value="InterPro"/>
</dbReference>
<sequence>MDLLTRHSERHDKRERGEDPAETARRAEAAAARKRANSVSASGATQQPTPPTKKFDIPSLPPGQPSTPAVYAADQSQALQQSLFNVLPGGTANIPPPGFPKLHSSDLAVNTPTGSTTSTMSPHAMSTSLSPAENAFTASMASGGLQNGPSPPSTYSSAAYSGPSPTGSYGPPSVDPPSSSVFASSLVIPTTFQPEAPLPATTNALALVDHTLVVGNPLAPSVPPIHHSHPQPHHVQFALDPSHAYGGGVSSSHPYNFEEPFNLMSTGYMTAQDMSWLFDPSQPLDVHFAMSRPASPGAGNHDFLGAFGGALGGMNAGIGSQLEQVSRELEAHEHHQRHGQGLNLLGVPVPESSGHGHGHGLGHTNGIKLEPIQEVSPPTSTKTPAATLAEPLTSAGSPYDMPDQVEPIDWTIYVDSDTRSRVLDYLGPEWAHLRTDARLSARNMTFYLDLFWVKVHETQAPAVHRASFRPPQAPTPLLLSMMLLGSYFAPLDAYQMAVQLHPWFRGKVFCSPEFRPRAEIWLHQTILLIVIFGKLCSTRIDHEMAHIFWSSCITLGKRSGLFSQHVVEIPDNKREDVEFLWHAWIEEEVAKRLANIGLLSADAAFFRHSHTLSAFQIQLHLPCDEDLWEASNAHEWKRLHDQARPPIQFISALKACLTATHDPPALNPFSRISVLHGLLSVAQDLQWRDHVLGFSNQERRAQNWRDMISSAYNTWKQRLDGALVDASPATRQLLRASISLYATAQVTFSIDIHELQIFAGAEKALGLVVTPPIYHAAESRIRVWSASKEGRASTWHASHFLRSCLMHWQQSTGDLASCLHHRWAVYIACLAVSAFGRSTSGPPAPKAEKHQEAAMRYLDQMCTNTPDGLLAVPNKQNCLDLCETVRDYISDTRWELVQEASRILQNLVKAQPSTPVF</sequence>
<name>A0A0D6EHI2_SPOSA</name>
<feature type="compositionally biased region" description="Polar residues" evidence="7">
    <location>
        <begin position="124"/>
        <end position="140"/>
    </location>
</feature>
<dbReference type="Pfam" id="PF04082">
    <property type="entry name" value="Fungal_trans"/>
    <property type="match status" value="1"/>
</dbReference>
<dbReference type="GO" id="GO:0008270">
    <property type="term" value="F:zinc ion binding"/>
    <property type="evidence" value="ECO:0007669"/>
    <property type="project" value="UniProtKB-KW"/>
</dbReference>
<evidence type="ECO:0000313" key="9">
    <source>
        <dbReference type="EMBL" id="CEQ39482.1"/>
    </source>
</evidence>
<comment type="subcellular location">
    <subcellularLocation>
        <location evidence="1">Nucleus</location>
    </subcellularLocation>
</comment>
<dbReference type="InterPro" id="IPR007219">
    <property type="entry name" value="XnlR_reg_dom"/>
</dbReference>
<feature type="compositionally biased region" description="Low complexity" evidence="7">
    <location>
        <begin position="111"/>
        <end position="122"/>
    </location>
</feature>
<dbReference type="GO" id="GO:0000981">
    <property type="term" value="F:DNA-binding transcription factor activity, RNA polymerase II-specific"/>
    <property type="evidence" value="ECO:0007669"/>
    <property type="project" value="InterPro"/>
</dbReference>
<feature type="compositionally biased region" description="Polar residues" evidence="7">
    <location>
        <begin position="37"/>
        <end position="47"/>
    </location>
</feature>
<keyword evidence="10" id="KW-1185">Reference proteome</keyword>
<accession>A0A0D6EHI2</accession>
<dbReference type="PANTHER" id="PTHR40626">
    <property type="entry name" value="MIP31509P"/>
    <property type="match status" value="1"/>
</dbReference>
<feature type="compositionally biased region" description="Basic and acidic residues" evidence="7">
    <location>
        <begin position="1"/>
        <end position="28"/>
    </location>
</feature>
<keyword evidence="5" id="KW-0862">Zinc</keyword>
<reference evidence="10" key="1">
    <citation type="submission" date="2015-02" db="EMBL/GenBank/DDBJ databases">
        <authorList>
            <person name="Gon?alves P."/>
        </authorList>
    </citation>
    <scope>NUCLEOTIDE SEQUENCE [LARGE SCALE GENOMIC DNA]</scope>
</reference>
<evidence type="ECO:0000256" key="4">
    <source>
        <dbReference type="ARBA" id="ARBA00022771"/>
    </source>
</evidence>
<dbReference type="AlphaFoldDB" id="A0A0D6EHI2"/>
<evidence type="ECO:0000256" key="2">
    <source>
        <dbReference type="ARBA" id="ARBA00022723"/>
    </source>
</evidence>
<evidence type="ECO:0000256" key="5">
    <source>
        <dbReference type="ARBA" id="ARBA00022833"/>
    </source>
</evidence>
<evidence type="ECO:0000256" key="1">
    <source>
        <dbReference type="ARBA" id="ARBA00004123"/>
    </source>
</evidence>
<keyword evidence="4" id="KW-0863">Zinc-finger</keyword>
<dbReference type="GO" id="GO:0000978">
    <property type="term" value="F:RNA polymerase II cis-regulatory region sequence-specific DNA binding"/>
    <property type="evidence" value="ECO:0007669"/>
    <property type="project" value="InterPro"/>
</dbReference>
<dbReference type="OrthoDB" id="1405595at2759"/>
<keyword evidence="6" id="KW-0539">Nucleus</keyword>
<feature type="region of interest" description="Disordered" evidence="7">
    <location>
        <begin position="95"/>
        <end position="176"/>
    </location>
</feature>
<feature type="domain" description="Xylanolytic transcriptional activator regulatory" evidence="8">
    <location>
        <begin position="448"/>
        <end position="717"/>
    </location>
</feature>
<feature type="compositionally biased region" description="Low complexity" evidence="7">
    <location>
        <begin position="153"/>
        <end position="176"/>
    </location>
</feature>